<evidence type="ECO:0000313" key="1">
    <source>
        <dbReference type="EMBL" id="MEQ2166342.1"/>
    </source>
</evidence>
<protein>
    <submittedName>
        <fullName evidence="1">Uncharacterized protein</fullName>
    </submittedName>
</protein>
<gene>
    <name evidence="1" type="ORF">GOODEAATRI_026978</name>
</gene>
<evidence type="ECO:0000313" key="2">
    <source>
        <dbReference type="Proteomes" id="UP001476798"/>
    </source>
</evidence>
<reference evidence="1 2" key="1">
    <citation type="submission" date="2021-06" db="EMBL/GenBank/DDBJ databases">
        <authorList>
            <person name="Palmer J.M."/>
        </authorList>
    </citation>
    <scope>NUCLEOTIDE SEQUENCE [LARGE SCALE GENOMIC DNA]</scope>
    <source>
        <strain evidence="1 2">GA_2019</strain>
        <tissue evidence="1">Muscle</tissue>
    </source>
</reference>
<keyword evidence="2" id="KW-1185">Reference proteome</keyword>
<dbReference type="Proteomes" id="UP001476798">
    <property type="component" value="Unassembled WGS sequence"/>
</dbReference>
<accession>A0ABV0N4P1</accession>
<organism evidence="1 2">
    <name type="scientific">Goodea atripinnis</name>
    <dbReference type="NCBI Taxonomy" id="208336"/>
    <lineage>
        <taxon>Eukaryota</taxon>
        <taxon>Metazoa</taxon>
        <taxon>Chordata</taxon>
        <taxon>Craniata</taxon>
        <taxon>Vertebrata</taxon>
        <taxon>Euteleostomi</taxon>
        <taxon>Actinopterygii</taxon>
        <taxon>Neopterygii</taxon>
        <taxon>Teleostei</taxon>
        <taxon>Neoteleostei</taxon>
        <taxon>Acanthomorphata</taxon>
        <taxon>Ovalentaria</taxon>
        <taxon>Atherinomorphae</taxon>
        <taxon>Cyprinodontiformes</taxon>
        <taxon>Goodeidae</taxon>
        <taxon>Goodea</taxon>
    </lineage>
</organism>
<name>A0ABV0N4P1_9TELE</name>
<proteinExistence type="predicted"/>
<comment type="caution">
    <text evidence="1">The sequence shown here is derived from an EMBL/GenBank/DDBJ whole genome shotgun (WGS) entry which is preliminary data.</text>
</comment>
<dbReference type="EMBL" id="JAHRIO010023435">
    <property type="protein sequence ID" value="MEQ2166342.1"/>
    <property type="molecule type" value="Genomic_DNA"/>
</dbReference>
<sequence length="103" mass="11798">MERINSTFLHSNTLQTHNTMYSRAKKVDFANISFNFGRGVNILGRFLKVMNGCFESEWESDVQYGRGRRISEAEVLSWRAGRQVVAESARAARSNGGRIVRWI</sequence>